<dbReference type="InParanoid" id="C8XEX6"/>
<keyword evidence="5" id="KW-1185">Reference proteome</keyword>
<dbReference type="RefSeq" id="WP_015748731.1">
    <property type="nucleotide sequence ID" value="NC_013235.1"/>
</dbReference>
<sequence length="390" mass="41585">MRMLVSFAGGTGHFLPLVPLARAARAEGDAVLVTGQAALLPTVTAAGFTAVDSGGTTLADPAARRDLARVDRAAEAAVILDVFAGSLARSRAARLMAIARHWRPDVIVHDEMDFGAALTAESLGRPRVEMTVLLAGGTVDRRHLTTRIERTRRSMGLTARPGSRRLTLVPAPPGFRDPADPLPPPVLWIRPDVLEPVPNEQDPATRRTLAWLARQPARPRILFTLGTIFHQESGDLFSRAVAGLSQLDASIVVTVGREIDPTELGPMPPHVHVERFVPQASVLPHCDLVVCHAGSGSVMGALAFGRPMLLLPMGADQPANADRCADLGVATVLDPLLATVDDVTTAARELLLDPTFRRRAASWRSAAAGLPTAAQALDRVRRLVDFTPSS</sequence>
<dbReference type="CAZy" id="GT1">
    <property type="family name" value="Glycosyltransferase Family 1"/>
</dbReference>
<dbReference type="Pfam" id="PF21036">
    <property type="entry name" value="EryCIII-like_N"/>
    <property type="match status" value="1"/>
</dbReference>
<gene>
    <name evidence="4" type="ordered locus">Namu_3553</name>
</gene>
<reference evidence="4 5" key="2">
    <citation type="journal article" date="2010" name="Stand. Genomic Sci.">
        <title>Complete genome sequence of Nakamurella multipartita type strain (Y-104).</title>
        <authorList>
            <person name="Tice H."/>
            <person name="Mayilraj S."/>
            <person name="Sims D."/>
            <person name="Lapidus A."/>
            <person name="Nolan M."/>
            <person name="Lucas S."/>
            <person name="Glavina Del Rio T."/>
            <person name="Copeland A."/>
            <person name="Cheng J.F."/>
            <person name="Meincke L."/>
            <person name="Bruce D."/>
            <person name="Goodwin L."/>
            <person name="Pitluck S."/>
            <person name="Ivanova N."/>
            <person name="Mavromatis K."/>
            <person name="Ovchinnikova G."/>
            <person name="Pati A."/>
            <person name="Chen A."/>
            <person name="Palaniappan K."/>
            <person name="Land M."/>
            <person name="Hauser L."/>
            <person name="Chang Y.J."/>
            <person name="Jeffries C.D."/>
            <person name="Detter J.C."/>
            <person name="Brettin T."/>
            <person name="Rohde M."/>
            <person name="Goker M."/>
            <person name="Bristow J."/>
            <person name="Eisen J.A."/>
            <person name="Markowitz V."/>
            <person name="Hugenholtz P."/>
            <person name="Kyrpides N.C."/>
            <person name="Klenk H.P."/>
            <person name="Chen F."/>
        </authorList>
    </citation>
    <scope>NUCLEOTIDE SEQUENCE [LARGE SCALE GENOMIC DNA]</scope>
    <source>
        <strain evidence="5">ATCC 700099 / DSM 44233 / CIP 104796 / JCM 9543 / NBRC 105858 / Y-104</strain>
    </source>
</reference>
<dbReference type="CDD" id="cd03784">
    <property type="entry name" value="GT1_Gtf-like"/>
    <property type="match status" value="1"/>
</dbReference>
<dbReference type="GO" id="GO:0016758">
    <property type="term" value="F:hexosyltransferase activity"/>
    <property type="evidence" value="ECO:0007669"/>
    <property type="project" value="UniProtKB-ARBA"/>
</dbReference>
<dbReference type="GO" id="GO:0008194">
    <property type="term" value="F:UDP-glycosyltransferase activity"/>
    <property type="evidence" value="ECO:0007669"/>
    <property type="project" value="InterPro"/>
</dbReference>
<dbReference type="InterPro" id="IPR048284">
    <property type="entry name" value="EryCIII-like_N"/>
</dbReference>
<feature type="domain" description="Erythromycin biosynthesis protein CIII-like C-terminal" evidence="2">
    <location>
        <begin position="241"/>
        <end position="376"/>
    </location>
</feature>
<evidence type="ECO:0000259" key="2">
    <source>
        <dbReference type="Pfam" id="PF06722"/>
    </source>
</evidence>
<dbReference type="Proteomes" id="UP000002218">
    <property type="component" value="Chromosome"/>
</dbReference>
<dbReference type="KEGG" id="nml:Namu_3553"/>
<dbReference type="PANTHER" id="PTHR21015:SF22">
    <property type="entry name" value="GLYCOSYLTRANSFERASE"/>
    <property type="match status" value="1"/>
</dbReference>
<reference evidence="5" key="1">
    <citation type="submission" date="2009-09" db="EMBL/GenBank/DDBJ databases">
        <title>The complete genome of Nakamurella multipartita DSM 44233.</title>
        <authorList>
            <consortium name="US DOE Joint Genome Institute (JGI-PGF)"/>
            <person name="Lucas S."/>
            <person name="Copeland A."/>
            <person name="Lapidus A."/>
            <person name="Glavina del Rio T."/>
            <person name="Dalin E."/>
            <person name="Tice H."/>
            <person name="Bruce D."/>
            <person name="Goodwin L."/>
            <person name="Pitluck S."/>
            <person name="Kyrpides N."/>
            <person name="Mavromatis K."/>
            <person name="Ivanova N."/>
            <person name="Ovchinnikova G."/>
            <person name="Sims D."/>
            <person name="Meincke L."/>
            <person name="Brettin T."/>
            <person name="Detter J.C."/>
            <person name="Han C."/>
            <person name="Larimer F."/>
            <person name="Land M."/>
            <person name="Hauser L."/>
            <person name="Markowitz V."/>
            <person name="Cheng J.-F."/>
            <person name="Hugenholtz P."/>
            <person name="Woyke T."/>
            <person name="Wu D."/>
            <person name="Klenk H.-P."/>
            <person name="Eisen J.A."/>
        </authorList>
    </citation>
    <scope>NUCLEOTIDE SEQUENCE [LARGE SCALE GENOMIC DNA]</scope>
    <source>
        <strain evidence="5">ATCC 700099 / DSM 44233 / CIP 104796 / JCM 9543 / NBRC 105858 / Y-104</strain>
    </source>
</reference>
<evidence type="ECO:0000313" key="4">
    <source>
        <dbReference type="EMBL" id="ACV79877.1"/>
    </source>
</evidence>
<dbReference type="InterPro" id="IPR035595">
    <property type="entry name" value="UDP_glycos_trans_CS"/>
</dbReference>
<dbReference type="EMBL" id="CP001737">
    <property type="protein sequence ID" value="ACV79877.1"/>
    <property type="molecule type" value="Genomic_DNA"/>
</dbReference>
<keyword evidence="1 4" id="KW-0808">Transferase</keyword>
<name>C8XEX6_NAKMY</name>
<dbReference type="Pfam" id="PF06722">
    <property type="entry name" value="EryCIII-like_C"/>
    <property type="match status" value="1"/>
</dbReference>
<dbReference type="Gene3D" id="3.40.50.2000">
    <property type="entry name" value="Glycogen Phosphorylase B"/>
    <property type="match status" value="2"/>
</dbReference>
<dbReference type="InterPro" id="IPR010610">
    <property type="entry name" value="EryCIII-like_C"/>
</dbReference>
<evidence type="ECO:0000313" key="5">
    <source>
        <dbReference type="Proteomes" id="UP000002218"/>
    </source>
</evidence>
<dbReference type="AlphaFoldDB" id="C8XEX6"/>
<dbReference type="STRING" id="479431.Namu_3553"/>
<dbReference type="InterPro" id="IPR002213">
    <property type="entry name" value="UDP_glucos_trans"/>
</dbReference>
<dbReference type="FunFam" id="3.40.50.2000:FF:000072">
    <property type="entry name" value="Glycosyl transferase"/>
    <property type="match status" value="1"/>
</dbReference>
<evidence type="ECO:0000259" key="3">
    <source>
        <dbReference type="Pfam" id="PF21036"/>
    </source>
</evidence>
<dbReference type="HOGENOM" id="CLU_000537_7_0_11"/>
<feature type="domain" description="Erythromycin biosynthesis protein CIII-like N-terminal" evidence="3">
    <location>
        <begin position="23"/>
        <end position="158"/>
    </location>
</feature>
<dbReference type="PROSITE" id="PS00375">
    <property type="entry name" value="UDPGT"/>
    <property type="match status" value="1"/>
</dbReference>
<protein>
    <submittedName>
        <fullName evidence="4">Glycosyltransferase, MGT family</fullName>
    </submittedName>
</protein>
<organism evidence="4 5">
    <name type="scientific">Nakamurella multipartita (strain ATCC 700099 / DSM 44233 / CIP 104796 / JCM 9543 / NBRC 105858 / Y-104)</name>
    <name type="common">Microsphaera multipartita</name>
    <dbReference type="NCBI Taxonomy" id="479431"/>
    <lineage>
        <taxon>Bacteria</taxon>
        <taxon>Bacillati</taxon>
        <taxon>Actinomycetota</taxon>
        <taxon>Actinomycetes</taxon>
        <taxon>Nakamurellales</taxon>
        <taxon>Nakamurellaceae</taxon>
        <taxon>Nakamurella</taxon>
    </lineage>
</organism>
<dbReference type="eggNOG" id="COG1819">
    <property type="taxonomic scope" value="Bacteria"/>
</dbReference>
<accession>C8XEX6</accession>
<evidence type="ECO:0000256" key="1">
    <source>
        <dbReference type="ARBA" id="ARBA00022679"/>
    </source>
</evidence>
<proteinExistence type="predicted"/>
<dbReference type="FunCoup" id="C8XEX6">
    <property type="interactions" value="4"/>
</dbReference>
<dbReference type="SUPFAM" id="SSF53756">
    <property type="entry name" value="UDP-Glycosyltransferase/glycogen phosphorylase"/>
    <property type="match status" value="1"/>
</dbReference>
<dbReference type="PANTHER" id="PTHR21015">
    <property type="entry name" value="UDP-N-ACETYLGLUCOSAMINE--N-ACETYLMURAMYL-(PENTAPEPTIDE) PYROPHOSPHORYL-UNDECAPRENOL N-ACETYLGLUCOSAMINE TRANSFERASE 1"/>
    <property type="match status" value="1"/>
</dbReference>